<dbReference type="InterPro" id="IPR038765">
    <property type="entry name" value="Papain-like_cys_pep_sf"/>
</dbReference>
<dbReference type="AlphaFoldDB" id="A0A840EX44"/>
<proteinExistence type="predicted"/>
<dbReference type="SUPFAM" id="SSF54001">
    <property type="entry name" value="Cysteine proteinases"/>
    <property type="match status" value="1"/>
</dbReference>
<dbReference type="InterPro" id="IPR024453">
    <property type="entry name" value="Peptidase_C92"/>
</dbReference>
<evidence type="ECO:0000313" key="3">
    <source>
        <dbReference type="Proteomes" id="UP000553034"/>
    </source>
</evidence>
<evidence type="ECO:0000313" key="2">
    <source>
        <dbReference type="EMBL" id="MBB4118634.1"/>
    </source>
</evidence>
<dbReference type="Pfam" id="PF05708">
    <property type="entry name" value="Peptidase_C92"/>
    <property type="match status" value="1"/>
</dbReference>
<dbReference type="Proteomes" id="UP000553034">
    <property type="component" value="Unassembled WGS sequence"/>
</dbReference>
<name>A0A840EX44_9FLAO</name>
<feature type="chain" id="PRO_5032847366" evidence="1">
    <location>
        <begin position="19"/>
        <end position="216"/>
    </location>
</feature>
<sequence length="216" mass="24729">MKNTFLILTLILFQVSLAQTVNLKEGDIIFCESYTEGLSEAINKVTQHQETKNYSHMGILEKTDETWYVLHAGFNNGSEKLSLKSFILSQTDSLKKPRALQVYRLKDEFQYSIPQAIKQATAMLGKPYNHSYILNDTSYYCSDFIYRSFNEAEIFELNPMTFKNPGTNVYHQSWVEYYNALNLPIPEGKLGCNPNGMAASEKLEYVGALQPTLYIE</sequence>
<dbReference type="EMBL" id="JACIFO010000003">
    <property type="protein sequence ID" value="MBB4118634.1"/>
    <property type="molecule type" value="Genomic_DNA"/>
</dbReference>
<reference evidence="2 3" key="1">
    <citation type="submission" date="2020-08" db="EMBL/GenBank/DDBJ databases">
        <title>Genomic Encyclopedia of Type Strains, Phase IV (KMG-IV): sequencing the most valuable type-strain genomes for metagenomic binning, comparative biology and taxonomic classification.</title>
        <authorList>
            <person name="Goeker M."/>
        </authorList>
    </citation>
    <scope>NUCLEOTIDE SEQUENCE [LARGE SCALE GENOMIC DNA]</scope>
    <source>
        <strain evidence="2 3">DSM 29568</strain>
    </source>
</reference>
<organism evidence="2 3">
    <name type="scientific">Mesonia hippocampi</name>
    <dbReference type="NCBI Taxonomy" id="1628250"/>
    <lineage>
        <taxon>Bacteria</taxon>
        <taxon>Pseudomonadati</taxon>
        <taxon>Bacteroidota</taxon>
        <taxon>Flavobacteriia</taxon>
        <taxon>Flavobacteriales</taxon>
        <taxon>Flavobacteriaceae</taxon>
        <taxon>Mesonia</taxon>
    </lineage>
</organism>
<dbReference type="Gene3D" id="3.90.1720.10">
    <property type="entry name" value="endopeptidase domain like (from Nostoc punctiforme)"/>
    <property type="match status" value="1"/>
</dbReference>
<evidence type="ECO:0000256" key="1">
    <source>
        <dbReference type="SAM" id="SignalP"/>
    </source>
</evidence>
<gene>
    <name evidence="2" type="ORF">GGR32_000914</name>
</gene>
<comment type="caution">
    <text evidence="2">The sequence shown here is derived from an EMBL/GenBank/DDBJ whole genome shotgun (WGS) entry which is preliminary data.</text>
</comment>
<protein>
    <submittedName>
        <fullName evidence="2">Uncharacterized protein YycO</fullName>
    </submittedName>
</protein>
<keyword evidence="3" id="KW-1185">Reference proteome</keyword>
<feature type="signal peptide" evidence="1">
    <location>
        <begin position="1"/>
        <end position="18"/>
    </location>
</feature>
<keyword evidence="1" id="KW-0732">Signal</keyword>
<dbReference type="RefSeq" id="WP_183476907.1">
    <property type="nucleotide sequence ID" value="NZ_JACIFO010000003.1"/>
</dbReference>
<accession>A0A840EX44</accession>